<dbReference type="InterPro" id="IPR013767">
    <property type="entry name" value="PAS_fold"/>
</dbReference>
<gene>
    <name evidence="16" type="ORF">E6O51_13710</name>
</gene>
<evidence type="ECO:0000259" key="13">
    <source>
        <dbReference type="PROSITE" id="PS50109"/>
    </source>
</evidence>
<feature type="domain" description="PAC" evidence="15">
    <location>
        <begin position="86"/>
        <end position="136"/>
    </location>
</feature>
<dbReference type="Gene3D" id="3.30.565.10">
    <property type="entry name" value="Histidine kinase-like ATPase, C-terminal domain"/>
    <property type="match status" value="1"/>
</dbReference>
<dbReference type="AlphaFoldDB" id="A0A4S4AQ15"/>
<dbReference type="PROSITE" id="PS50112">
    <property type="entry name" value="PAS"/>
    <property type="match status" value="2"/>
</dbReference>
<keyword evidence="7" id="KW-0547">Nucleotide-binding</keyword>
<organism evidence="16 17">
    <name type="scientific">Pseudothauera rhizosphaerae</name>
    <dbReference type="NCBI Taxonomy" id="2565932"/>
    <lineage>
        <taxon>Bacteria</taxon>
        <taxon>Pseudomonadati</taxon>
        <taxon>Pseudomonadota</taxon>
        <taxon>Betaproteobacteria</taxon>
        <taxon>Rhodocyclales</taxon>
        <taxon>Zoogloeaceae</taxon>
        <taxon>Pseudothauera</taxon>
    </lineage>
</organism>
<dbReference type="GO" id="GO:0006355">
    <property type="term" value="P:regulation of DNA-templated transcription"/>
    <property type="evidence" value="ECO:0007669"/>
    <property type="project" value="InterPro"/>
</dbReference>
<dbReference type="GO" id="GO:0007234">
    <property type="term" value="P:osmosensory signaling via phosphorelay pathway"/>
    <property type="evidence" value="ECO:0007669"/>
    <property type="project" value="TreeGrafter"/>
</dbReference>
<dbReference type="PROSITE" id="PS50113">
    <property type="entry name" value="PAC"/>
    <property type="match status" value="1"/>
</dbReference>
<evidence type="ECO:0000256" key="7">
    <source>
        <dbReference type="ARBA" id="ARBA00022741"/>
    </source>
</evidence>
<dbReference type="GO" id="GO:0005524">
    <property type="term" value="F:ATP binding"/>
    <property type="evidence" value="ECO:0007669"/>
    <property type="project" value="UniProtKB-KW"/>
</dbReference>
<dbReference type="EMBL" id="SSOD01000010">
    <property type="protein sequence ID" value="THF60523.1"/>
    <property type="molecule type" value="Genomic_DNA"/>
</dbReference>
<dbReference type="InterPro" id="IPR001610">
    <property type="entry name" value="PAC"/>
</dbReference>
<keyword evidence="12" id="KW-0472">Membrane</keyword>
<evidence type="ECO:0000256" key="6">
    <source>
        <dbReference type="ARBA" id="ARBA00022692"/>
    </source>
</evidence>
<dbReference type="PANTHER" id="PTHR42878">
    <property type="entry name" value="TWO-COMPONENT HISTIDINE KINASE"/>
    <property type="match status" value="1"/>
</dbReference>
<dbReference type="InterPro" id="IPR050351">
    <property type="entry name" value="BphY/WalK/GraS-like"/>
</dbReference>
<feature type="domain" description="PAS" evidence="14">
    <location>
        <begin position="130"/>
        <end position="184"/>
    </location>
</feature>
<dbReference type="OrthoDB" id="9808408at2"/>
<dbReference type="PRINTS" id="PR00344">
    <property type="entry name" value="BCTRLSENSOR"/>
</dbReference>
<dbReference type="SMART" id="SM00086">
    <property type="entry name" value="PAC"/>
    <property type="match status" value="2"/>
</dbReference>
<evidence type="ECO:0000259" key="14">
    <source>
        <dbReference type="PROSITE" id="PS50112"/>
    </source>
</evidence>
<dbReference type="Pfam" id="PF00989">
    <property type="entry name" value="PAS"/>
    <property type="match status" value="2"/>
</dbReference>
<comment type="catalytic activity">
    <reaction evidence="1">
        <text>ATP + protein L-histidine = ADP + protein N-phospho-L-histidine.</text>
        <dbReference type="EC" id="2.7.13.3"/>
    </reaction>
</comment>
<evidence type="ECO:0000256" key="8">
    <source>
        <dbReference type="ARBA" id="ARBA00022777"/>
    </source>
</evidence>
<dbReference type="InterPro" id="IPR004358">
    <property type="entry name" value="Sig_transdc_His_kin-like_C"/>
</dbReference>
<dbReference type="NCBIfam" id="TIGR00229">
    <property type="entry name" value="sensory_box"/>
    <property type="match status" value="2"/>
</dbReference>
<dbReference type="InterPro" id="IPR035965">
    <property type="entry name" value="PAS-like_dom_sf"/>
</dbReference>
<sequence>MDLAQNKLTEITFQLIVDSAPGSIVLVNGEGLIAYVNRQCENLFGYSAQELIGKPVEELIPERFRQGHGALRTAYARAPTLRSMGIGRELFALRKDGTEFPVEIGLNPLVLVDGIWILATIIDITERKQAEARFRKVVESAPSAMILVNQNGLITLVNQQAVTLFGYAESEILGQPVEILLPDELRGHHGALRDSFFANPQTRYMGSGRDLLARRKDGTVFPVEVGLNPIQTEGGVVALASVVDITARRVQEELRAKKEAAEAAYKAKGELLAIASHDLKNPLAAIAGLAEILLEMKKGEPTASQQDLEFLQNIYDASNHMSEVVKGILESEGIEQLGLAFDEKGVDLSALGTELVRYSQSMAKRKRIRLVGDIQPDIVVRGDATRLREALDNYVSNAIKYSPPDKTVEVTLATVADGAQVEFGVRDQGPGLSDDDKAKLFGKFRKLSAKPTGGESSTGLGLSIVKTIIELHQGTVGCDSRLGEGAYFWARLPRN</sequence>
<dbReference type="InterPro" id="IPR000700">
    <property type="entry name" value="PAS-assoc_C"/>
</dbReference>
<name>A0A4S4AQ15_9RHOO</name>
<evidence type="ECO:0000256" key="4">
    <source>
        <dbReference type="ARBA" id="ARBA00022553"/>
    </source>
</evidence>
<dbReference type="SUPFAM" id="SSF55785">
    <property type="entry name" value="PYP-like sensor domain (PAS domain)"/>
    <property type="match status" value="2"/>
</dbReference>
<evidence type="ECO:0000256" key="5">
    <source>
        <dbReference type="ARBA" id="ARBA00022679"/>
    </source>
</evidence>
<dbReference type="InterPro" id="IPR003594">
    <property type="entry name" value="HATPase_dom"/>
</dbReference>
<evidence type="ECO:0000313" key="16">
    <source>
        <dbReference type="EMBL" id="THF60523.1"/>
    </source>
</evidence>
<keyword evidence="8" id="KW-0418">Kinase</keyword>
<dbReference type="InterPro" id="IPR036890">
    <property type="entry name" value="HATPase_C_sf"/>
</dbReference>
<keyword evidence="5" id="KW-0808">Transferase</keyword>
<dbReference type="Pfam" id="PF00512">
    <property type="entry name" value="HisKA"/>
    <property type="match status" value="1"/>
</dbReference>
<dbReference type="RefSeq" id="WP_136385557.1">
    <property type="nucleotide sequence ID" value="NZ_SSOD01000010.1"/>
</dbReference>
<feature type="domain" description="Histidine kinase" evidence="13">
    <location>
        <begin position="274"/>
        <end position="495"/>
    </location>
</feature>
<comment type="subcellular location">
    <subcellularLocation>
        <location evidence="2">Cell inner membrane</location>
        <topology evidence="2">Multi-pass membrane protein</topology>
    </subcellularLocation>
</comment>
<dbReference type="InterPro" id="IPR036097">
    <property type="entry name" value="HisK_dim/P_sf"/>
</dbReference>
<evidence type="ECO:0000256" key="9">
    <source>
        <dbReference type="ARBA" id="ARBA00022840"/>
    </source>
</evidence>
<dbReference type="Pfam" id="PF02518">
    <property type="entry name" value="HATPase_c"/>
    <property type="match status" value="1"/>
</dbReference>
<protein>
    <recommendedName>
        <fullName evidence="3">histidine kinase</fullName>
        <ecNumber evidence="3">2.7.13.3</ecNumber>
    </recommendedName>
</protein>
<reference evidence="16 17" key="1">
    <citation type="submission" date="2019-04" db="EMBL/GenBank/DDBJ databases">
        <title>Azoarcus rhizosphaerae sp. nov. isolated from rhizosphere of Ficus religiosa.</title>
        <authorList>
            <person name="Lin S.-Y."/>
            <person name="Hameed A."/>
            <person name="Hsu Y.-H."/>
            <person name="Young C.-C."/>
        </authorList>
    </citation>
    <scope>NUCLEOTIDE SEQUENCE [LARGE SCALE GENOMIC DNA]</scope>
    <source>
        <strain evidence="16 17">CC-YHH848</strain>
    </source>
</reference>
<evidence type="ECO:0000256" key="11">
    <source>
        <dbReference type="ARBA" id="ARBA00023012"/>
    </source>
</evidence>
<evidence type="ECO:0000259" key="15">
    <source>
        <dbReference type="PROSITE" id="PS50113"/>
    </source>
</evidence>
<dbReference type="Proteomes" id="UP000307956">
    <property type="component" value="Unassembled WGS sequence"/>
</dbReference>
<dbReference type="InterPro" id="IPR000014">
    <property type="entry name" value="PAS"/>
</dbReference>
<dbReference type="InterPro" id="IPR005467">
    <property type="entry name" value="His_kinase_dom"/>
</dbReference>
<keyword evidence="9" id="KW-0067">ATP-binding</keyword>
<dbReference type="FunFam" id="3.30.565.10:FF:000006">
    <property type="entry name" value="Sensor histidine kinase WalK"/>
    <property type="match status" value="1"/>
</dbReference>
<dbReference type="CDD" id="cd00082">
    <property type="entry name" value="HisKA"/>
    <property type="match status" value="1"/>
</dbReference>
<dbReference type="SUPFAM" id="SSF47384">
    <property type="entry name" value="Homodimeric domain of signal transducing histidine kinase"/>
    <property type="match status" value="1"/>
</dbReference>
<dbReference type="SMART" id="SM00388">
    <property type="entry name" value="HisKA"/>
    <property type="match status" value="1"/>
</dbReference>
<accession>A0A4S4AQ15</accession>
<dbReference type="InterPro" id="IPR003661">
    <property type="entry name" value="HisK_dim/P_dom"/>
</dbReference>
<dbReference type="GO" id="GO:0000156">
    <property type="term" value="F:phosphorelay response regulator activity"/>
    <property type="evidence" value="ECO:0007669"/>
    <property type="project" value="TreeGrafter"/>
</dbReference>
<evidence type="ECO:0000313" key="17">
    <source>
        <dbReference type="Proteomes" id="UP000307956"/>
    </source>
</evidence>
<evidence type="ECO:0000256" key="10">
    <source>
        <dbReference type="ARBA" id="ARBA00022989"/>
    </source>
</evidence>
<dbReference type="GO" id="GO:0000155">
    <property type="term" value="F:phosphorelay sensor kinase activity"/>
    <property type="evidence" value="ECO:0007669"/>
    <property type="project" value="InterPro"/>
</dbReference>
<dbReference type="GO" id="GO:0030295">
    <property type="term" value="F:protein kinase activator activity"/>
    <property type="evidence" value="ECO:0007669"/>
    <property type="project" value="TreeGrafter"/>
</dbReference>
<dbReference type="SUPFAM" id="SSF55874">
    <property type="entry name" value="ATPase domain of HSP90 chaperone/DNA topoisomerase II/histidine kinase"/>
    <property type="match status" value="1"/>
</dbReference>
<evidence type="ECO:0000256" key="12">
    <source>
        <dbReference type="ARBA" id="ARBA00023136"/>
    </source>
</evidence>
<keyword evidence="6" id="KW-0812">Transmembrane</keyword>
<proteinExistence type="predicted"/>
<dbReference type="PANTHER" id="PTHR42878:SF7">
    <property type="entry name" value="SENSOR HISTIDINE KINASE GLRK"/>
    <property type="match status" value="1"/>
</dbReference>
<dbReference type="CDD" id="cd00130">
    <property type="entry name" value="PAS"/>
    <property type="match status" value="2"/>
</dbReference>
<evidence type="ECO:0000256" key="2">
    <source>
        <dbReference type="ARBA" id="ARBA00004429"/>
    </source>
</evidence>
<keyword evidence="4" id="KW-0597">Phosphoprotein</keyword>
<evidence type="ECO:0000256" key="1">
    <source>
        <dbReference type="ARBA" id="ARBA00000085"/>
    </source>
</evidence>
<feature type="domain" description="PAS" evidence="14">
    <location>
        <begin position="9"/>
        <end position="78"/>
    </location>
</feature>
<dbReference type="Gene3D" id="1.10.287.130">
    <property type="match status" value="1"/>
</dbReference>
<comment type="caution">
    <text evidence="16">The sequence shown here is derived from an EMBL/GenBank/DDBJ whole genome shotgun (WGS) entry which is preliminary data.</text>
</comment>
<dbReference type="Gene3D" id="3.30.450.20">
    <property type="entry name" value="PAS domain"/>
    <property type="match status" value="2"/>
</dbReference>
<dbReference type="SMART" id="SM00387">
    <property type="entry name" value="HATPase_c"/>
    <property type="match status" value="1"/>
</dbReference>
<dbReference type="EC" id="2.7.13.3" evidence="3"/>
<dbReference type="PROSITE" id="PS50109">
    <property type="entry name" value="HIS_KIN"/>
    <property type="match status" value="1"/>
</dbReference>
<evidence type="ECO:0000256" key="3">
    <source>
        <dbReference type="ARBA" id="ARBA00012438"/>
    </source>
</evidence>
<keyword evidence="17" id="KW-1185">Reference proteome</keyword>
<dbReference type="GO" id="GO:0005886">
    <property type="term" value="C:plasma membrane"/>
    <property type="evidence" value="ECO:0007669"/>
    <property type="project" value="UniProtKB-SubCell"/>
</dbReference>
<dbReference type="SMART" id="SM00091">
    <property type="entry name" value="PAS"/>
    <property type="match status" value="2"/>
</dbReference>
<keyword evidence="10" id="KW-1133">Transmembrane helix</keyword>
<keyword evidence="11" id="KW-0902">Two-component regulatory system</keyword>